<comment type="similarity">
    <text evidence="4">Belongs to the peptidase M29 family.</text>
</comment>
<dbReference type="InterPro" id="IPR035097">
    <property type="entry name" value="M29_N-terminal"/>
</dbReference>
<gene>
    <name evidence="10" type="ORF">KSF_036020</name>
</gene>
<comment type="cofactor">
    <cofactor evidence="3">
        <name>Zn(2+)</name>
        <dbReference type="ChEBI" id="CHEBI:29105"/>
    </cofactor>
</comment>
<evidence type="ECO:0000256" key="1">
    <source>
        <dbReference type="ARBA" id="ARBA00001941"/>
    </source>
</evidence>
<evidence type="ECO:0000256" key="9">
    <source>
        <dbReference type="ARBA" id="ARBA00023049"/>
    </source>
</evidence>
<dbReference type="PANTHER" id="PTHR34448:SF1">
    <property type="entry name" value="BLL6088 PROTEIN"/>
    <property type="match status" value="1"/>
</dbReference>
<sequence>MVDPRHQKLAKVLVHYSLKLQPGDKLAIKSKDIAAPLVREVYREAIRAGAYVTTFIGLEGLQEIELQESNDEQLEYVSDFNVFVTDYFDATLTIWAEENTRAMSTIDPKRIAKKRKAQATLTKRSLERMANGTERWCGTLYPTQAHAQDARMPLSAYEDFVYGAGLLDLEDPIAAWRKIHAEQQRIADFLAQHDEIHIVTPNTDITYRVGGRKWINCAGTENFPDGEVFSGPIEDSVNGTVRFSYPAIYDGNEVEDVYLTFEHGKVVESSASRGLDFLNAMLDTDAGSRTLGEVAFGLNYSIQQFSGDTLFDEKIGGTMHMALGASLPESGGVNESGLHWDMVCDLRQGKVYADGQLCYEDGKFII</sequence>
<evidence type="ECO:0000313" key="10">
    <source>
        <dbReference type="EMBL" id="GHO93554.1"/>
    </source>
</evidence>
<dbReference type="SUPFAM" id="SSF144052">
    <property type="entry name" value="Thermophilic metalloprotease-like"/>
    <property type="match status" value="1"/>
</dbReference>
<evidence type="ECO:0000256" key="4">
    <source>
        <dbReference type="ARBA" id="ARBA00008236"/>
    </source>
</evidence>
<evidence type="ECO:0000256" key="3">
    <source>
        <dbReference type="ARBA" id="ARBA00001947"/>
    </source>
</evidence>
<dbReference type="GO" id="GO:0004177">
    <property type="term" value="F:aminopeptidase activity"/>
    <property type="evidence" value="ECO:0007669"/>
    <property type="project" value="UniProtKB-KW"/>
</dbReference>
<evidence type="ECO:0000256" key="8">
    <source>
        <dbReference type="ARBA" id="ARBA00022801"/>
    </source>
</evidence>
<comment type="caution">
    <text evidence="10">The sequence shown here is derived from an EMBL/GenBank/DDBJ whole genome shotgun (WGS) entry which is preliminary data.</text>
</comment>
<dbReference type="AlphaFoldDB" id="A0A8J3IDU0"/>
<evidence type="ECO:0000256" key="5">
    <source>
        <dbReference type="ARBA" id="ARBA00022438"/>
    </source>
</evidence>
<dbReference type="RefSeq" id="WP_220204333.1">
    <property type="nucleotide sequence ID" value="NZ_BNJK01000001.1"/>
</dbReference>
<keyword evidence="7" id="KW-0479">Metal-binding</keyword>
<dbReference type="Gene3D" id="3.40.1830.10">
    <property type="entry name" value="Thermophilic metalloprotease (M29)"/>
    <property type="match status" value="1"/>
</dbReference>
<organism evidence="10 11">
    <name type="scientific">Reticulibacter mediterranei</name>
    <dbReference type="NCBI Taxonomy" id="2778369"/>
    <lineage>
        <taxon>Bacteria</taxon>
        <taxon>Bacillati</taxon>
        <taxon>Chloroflexota</taxon>
        <taxon>Ktedonobacteria</taxon>
        <taxon>Ktedonobacterales</taxon>
        <taxon>Reticulibacteraceae</taxon>
        <taxon>Reticulibacter</taxon>
    </lineage>
</organism>
<proteinExistence type="inferred from homology"/>
<keyword evidence="6" id="KW-0645">Protease</keyword>
<comment type="cofactor">
    <cofactor evidence="1">
        <name>Co(2+)</name>
        <dbReference type="ChEBI" id="CHEBI:48828"/>
    </cofactor>
</comment>
<accession>A0A8J3IDU0</accession>
<evidence type="ECO:0000256" key="7">
    <source>
        <dbReference type="ARBA" id="ARBA00022723"/>
    </source>
</evidence>
<evidence type="ECO:0000313" key="11">
    <source>
        <dbReference type="Proteomes" id="UP000597444"/>
    </source>
</evidence>
<dbReference type="GO" id="GO:0008237">
    <property type="term" value="F:metallopeptidase activity"/>
    <property type="evidence" value="ECO:0007669"/>
    <property type="project" value="UniProtKB-KW"/>
</dbReference>
<dbReference type="GO" id="GO:0046872">
    <property type="term" value="F:metal ion binding"/>
    <property type="evidence" value="ECO:0007669"/>
    <property type="project" value="UniProtKB-KW"/>
</dbReference>
<keyword evidence="8" id="KW-0378">Hydrolase</keyword>
<dbReference type="InterPro" id="IPR052170">
    <property type="entry name" value="M29_Exopeptidase"/>
</dbReference>
<reference evidence="10" key="1">
    <citation type="submission" date="2020-10" db="EMBL/GenBank/DDBJ databases">
        <title>Taxonomic study of unclassified bacteria belonging to the class Ktedonobacteria.</title>
        <authorList>
            <person name="Yabe S."/>
            <person name="Wang C.M."/>
            <person name="Zheng Y."/>
            <person name="Sakai Y."/>
            <person name="Cavaletti L."/>
            <person name="Monciardini P."/>
            <person name="Donadio S."/>
        </authorList>
    </citation>
    <scope>NUCLEOTIDE SEQUENCE</scope>
    <source>
        <strain evidence="10">ID150040</strain>
    </source>
</reference>
<dbReference type="Pfam" id="PF02073">
    <property type="entry name" value="Peptidase_M29"/>
    <property type="match status" value="1"/>
</dbReference>
<keyword evidence="9" id="KW-0482">Metalloprotease</keyword>
<protein>
    <submittedName>
        <fullName evidence="10">Aminopeptidase</fullName>
    </submittedName>
</protein>
<dbReference type="EMBL" id="BNJK01000001">
    <property type="protein sequence ID" value="GHO93554.1"/>
    <property type="molecule type" value="Genomic_DNA"/>
</dbReference>
<comment type="cofactor">
    <cofactor evidence="2">
        <name>Mg(2+)</name>
        <dbReference type="ChEBI" id="CHEBI:18420"/>
    </cofactor>
</comment>
<dbReference type="GO" id="GO:0006508">
    <property type="term" value="P:proteolysis"/>
    <property type="evidence" value="ECO:0007669"/>
    <property type="project" value="UniProtKB-KW"/>
</dbReference>
<name>A0A8J3IDU0_9CHLR</name>
<evidence type="ECO:0000256" key="6">
    <source>
        <dbReference type="ARBA" id="ARBA00022670"/>
    </source>
</evidence>
<dbReference type="PRINTS" id="PR00919">
    <property type="entry name" value="THERMOPTASE"/>
</dbReference>
<dbReference type="InterPro" id="IPR000787">
    <property type="entry name" value="Peptidase_M29"/>
</dbReference>
<dbReference type="PANTHER" id="PTHR34448">
    <property type="entry name" value="AMINOPEPTIDASE"/>
    <property type="match status" value="1"/>
</dbReference>
<evidence type="ECO:0000256" key="2">
    <source>
        <dbReference type="ARBA" id="ARBA00001946"/>
    </source>
</evidence>
<keyword evidence="5 10" id="KW-0031">Aminopeptidase</keyword>
<keyword evidence="11" id="KW-1185">Reference proteome</keyword>
<dbReference type="Proteomes" id="UP000597444">
    <property type="component" value="Unassembled WGS sequence"/>
</dbReference>